<proteinExistence type="predicted"/>
<comment type="caution">
    <text evidence="1">The sequence shown here is derived from an EMBL/GenBank/DDBJ whole genome shotgun (WGS) entry which is preliminary data.</text>
</comment>
<reference evidence="1 2" key="1">
    <citation type="submission" date="2020-12" db="EMBL/GenBank/DDBJ databases">
        <title>Oil enriched cultivation method for isolating marine PHA-producing bacteria.</title>
        <authorList>
            <person name="Zheng W."/>
            <person name="Yu S."/>
            <person name="Huang Y."/>
        </authorList>
    </citation>
    <scope>NUCLEOTIDE SEQUENCE [LARGE SCALE GENOMIC DNA]</scope>
    <source>
        <strain evidence="1 2">SN0-2</strain>
    </source>
</reference>
<organism evidence="1 2">
    <name type="scientific">Microbulbifer salipaludis</name>
    <dbReference type="NCBI Taxonomy" id="187980"/>
    <lineage>
        <taxon>Bacteria</taxon>
        <taxon>Pseudomonadati</taxon>
        <taxon>Pseudomonadota</taxon>
        <taxon>Gammaproteobacteria</taxon>
        <taxon>Cellvibrionales</taxon>
        <taxon>Microbulbiferaceae</taxon>
        <taxon>Microbulbifer</taxon>
    </lineage>
</organism>
<accession>A0ABS3EA55</accession>
<protein>
    <recommendedName>
        <fullName evidence="3">Flagellar motor switch protein FliN-like C-terminal domain-containing protein</fullName>
    </recommendedName>
</protein>
<dbReference type="EMBL" id="JAEKJR010000002">
    <property type="protein sequence ID" value="MBN8432146.1"/>
    <property type="molecule type" value="Genomic_DNA"/>
</dbReference>
<dbReference type="RefSeq" id="WP_207003439.1">
    <property type="nucleotide sequence ID" value="NZ_JAEKJR010000002.1"/>
</dbReference>
<gene>
    <name evidence="1" type="ORF">JF535_14940</name>
</gene>
<evidence type="ECO:0008006" key="3">
    <source>
        <dbReference type="Google" id="ProtNLM"/>
    </source>
</evidence>
<sequence>MRVFNLTGDCSNASKAFPRIDHVSRWLQDWLGFEAQIAAKFQLISPEDTIGLPAWSAGGKIVLISQSVIEFVDCELSKLSHLCSEYNSRSAFHSAVNVLLDQLEMDPTQCVDVLPCGIAPFDVLKLCFKLPSGQAGFVALSAECVVDSFKSGVLKRGSITSSALKNDVDLVVNKKINVDLSTVRSVRPGETISLGALDDFSWRLSIETEDVGLTAYLGRDGDKRAVVIES</sequence>
<dbReference type="Proteomes" id="UP000664293">
    <property type="component" value="Unassembled WGS sequence"/>
</dbReference>
<name>A0ABS3EA55_9GAMM</name>
<evidence type="ECO:0000313" key="1">
    <source>
        <dbReference type="EMBL" id="MBN8432146.1"/>
    </source>
</evidence>
<evidence type="ECO:0000313" key="2">
    <source>
        <dbReference type="Proteomes" id="UP000664293"/>
    </source>
</evidence>
<keyword evidence="2" id="KW-1185">Reference proteome</keyword>